<accession>A0A9P5MV68</accession>
<dbReference type="SUPFAM" id="SSF50044">
    <property type="entry name" value="SH3-domain"/>
    <property type="match status" value="1"/>
</dbReference>
<evidence type="ECO:0000256" key="4">
    <source>
        <dbReference type="SAM" id="Phobius"/>
    </source>
</evidence>
<proteinExistence type="predicted"/>
<gene>
    <name evidence="6" type="ORF">DFH94DRAFT_49541</name>
</gene>
<organism evidence="6 7">
    <name type="scientific">Russula ochroleuca</name>
    <dbReference type="NCBI Taxonomy" id="152965"/>
    <lineage>
        <taxon>Eukaryota</taxon>
        <taxon>Fungi</taxon>
        <taxon>Dikarya</taxon>
        <taxon>Basidiomycota</taxon>
        <taxon>Agaricomycotina</taxon>
        <taxon>Agaricomycetes</taxon>
        <taxon>Russulales</taxon>
        <taxon>Russulaceae</taxon>
        <taxon>Russula</taxon>
    </lineage>
</organism>
<feature type="region of interest" description="Disordered" evidence="3">
    <location>
        <begin position="150"/>
        <end position="174"/>
    </location>
</feature>
<feature type="region of interest" description="Disordered" evidence="3">
    <location>
        <begin position="187"/>
        <end position="252"/>
    </location>
</feature>
<dbReference type="Proteomes" id="UP000759537">
    <property type="component" value="Unassembled WGS sequence"/>
</dbReference>
<dbReference type="OrthoDB" id="5340910at2759"/>
<feature type="domain" description="SH3" evidence="5">
    <location>
        <begin position="255"/>
        <end position="318"/>
    </location>
</feature>
<keyword evidence="4" id="KW-0812">Transmembrane</keyword>
<feature type="compositionally biased region" description="Pro residues" evidence="3">
    <location>
        <begin position="156"/>
        <end position="174"/>
    </location>
</feature>
<evidence type="ECO:0000313" key="7">
    <source>
        <dbReference type="Proteomes" id="UP000759537"/>
    </source>
</evidence>
<dbReference type="SMART" id="SM00326">
    <property type="entry name" value="SH3"/>
    <property type="match status" value="1"/>
</dbReference>
<evidence type="ECO:0000256" key="2">
    <source>
        <dbReference type="PROSITE-ProRule" id="PRU00192"/>
    </source>
</evidence>
<name>A0A9P5MV68_9AGAM</name>
<dbReference type="PROSITE" id="PS50002">
    <property type="entry name" value="SH3"/>
    <property type="match status" value="1"/>
</dbReference>
<reference evidence="6" key="1">
    <citation type="submission" date="2019-10" db="EMBL/GenBank/DDBJ databases">
        <authorList>
            <consortium name="DOE Joint Genome Institute"/>
            <person name="Kuo A."/>
            <person name="Miyauchi S."/>
            <person name="Kiss E."/>
            <person name="Drula E."/>
            <person name="Kohler A."/>
            <person name="Sanchez-Garcia M."/>
            <person name="Andreopoulos B."/>
            <person name="Barry K.W."/>
            <person name="Bonito G."/>
            <person name="Buee M."/>
            <person name="Carver A."/>
            <person name="Chen C."/>
            <person name="Cichocki N."/>
            <person name="Clum A."/>
            <person name="Culley D."/>
            <person name="Crous P.W."/>
            <person name="Fauchery L."/>
            <person name="Girlanda M."/>
            <person name="Hayes R."/>
            <person name="Keri Z."/>
            <person name="LaButti K."/>
            <person name="Lipzen A."/>
            <person name="Lombard V."/>
            <person name="Magnuson J."/>
            <person name="Maillard F."/>
            <person name="Morin E."/>
            <person name="Murat C."/>
            <person name="Nolan M."/>
            <person name="Ohm R."/>
            <person name="Pangilinan J."/>
            <person name="Pereira M."/>
            <person name="Perotto S."/>
            <person name="Peter M."/>
            <person name="Riley R."/>
            <person name="Sitrit Y."/>
            <person name="Stielow B."/>
            <person name="Szollosi G."/>
            <person name="Zifcakova L."/>
            <person name="Stursova M."/>
            <person name="Spatafora J.W."/>
            <person name="Tedersoo L."/>
            <person name="Vaario L.-M."/>
            <person name="Yamada A."/>
            <person name="Yan M."/>
            <person name="Wang P."/>
            <person name="Xu J."/>
            <person name="Bruns T."/>
            <person name="Baldrian P."/>
            <person name="Vilgalys R."/>
            <person name="Henrissat B."/>
            <person name="Grigoriev I.V."/>
            <person name="Hibbett D."/>
            <person name="Nagy L.G."/>
            <person name="Martin F.M."/>
        </authorList>
    </citation>
    <scope>NUCLEOTIDE SEQUENCE</scope>
    <source>
        <strain evidence="6">Prilba</strain>
    </source>
</reference>
<feature type="transmembrane region" description="Helical" evidence="4">
    <location>
        <begin position="42"/>
        <end position="60"/>
    </location>
</feature>
<evidence type="ECO:0000256" key="3">
    <source>
        <dbReference type="SAM" id="MobiDB-lite"/>
    </source>
</evidence>
<reference evidence="6" key="2">
    <citation type="journal article" date="2020" name="Nat. Commun.">
        <title>Large-scale genome sequencing of mycorrhizal fungi provides insights into the early evolution of symbiotic traits.</title>
        <authorList>
            <person name="Miyauchi S."/>
            <person name="Kiss E."/>
            <person name="Kuo A."/>
            <person name="Drula E."/>
            <person name="Kohler A."/>
            <person name="Sanchez-Garcia M."/>
            <person name="Morin E."/>
            <person name="Andreopoulos B."/>
            <person name="Barry K.W."/>
            <person name="Bonito G."/>
            <person name="Buee M."/>
            <person name="Carver A."/>
            <person name="Chen C."/>
            <person name="Cichocki N."/>
            <person name="Clum A."/>
            <person name="Culley D."/>
            <person name="Crous P.W."/>
            <person name="Fauchery L."/>
            <person name="Girlanda M."/>
            <person name="Hayes R.D."/>
            <person name="Keri Z."/>
            <person name="LaButti K."/>
            <person name="Lipzen A."/>
            <person name="Lombard V."/>
            <person name="Magnuson J."/>
            <person name="Maillard F."/>
            <person name="Murat C."/>
            <person name="Nolan M."/>
            <person name="Ohm R.A."/>
            <person name="Pangilinan J."/>
            <person name="Pereira M.F."/>
            <person name="Perotto S."/>
            <person name="Peter M."/>
            <person name="Pfister S."/>
            <person name="Riley R."/>
            <person name="Sitrit Y."/>
            <person name="Stielow J.B."/>
            <person name="Szollosi G."/>
            <person name="Zifcakova L."/>
            <person name="Stursova M."/>
            <person name="Spatafora J.W."/>
            <person name="Tedersoo L."/>
            <person name="Vaario L.M."/>
            <person name="Yamada A."/>
            <person name="Yan M."/>
            <person name="Wang P."/>
            <person name="Xu J."/>
            <person name="Bruns T."/>
            <person name="Baldrian P."/>
            <person name="Vilgalys R."/>
            <person name="Dunand C."/>
            <person name="Henrissat B."/>
            <person name="Grigoriev I.V."/>
            <person name="Hibbett D."/>
            <person name="Nagy L.G."/>
            <person name="Martin F.M."/>
        </authorList>
    </citation>
    <scope>NUCLEOTIDE SEQUENCE</scope>
    <source>
        <strain evidence="6">Prilba</strain>
    </source>
</reference>
<sequence length="337" mass="36192">MHIPVGVGSVGHFMNHGARDVHPDMNPSVVSASTPATSSSRLLTGLCGVVGAILFVIIFWQLRTAGRRKKAARASSAARYSFMPFMYGAEEKPAFVSSKGVDYPHKIALLAASAPSDPFASSWKPQIKGVTLPSGVTVPPIAVTAPERSPIAQDEFPPPTPQSGPSVSPLPTPPPAYRILGLHTIPVPATPQESEPTYVPPPTPMHKSPGRTVSTLVRESFDLPPAPVPSPRSESFHPTADSTRPAPRAGLAPRSLPRLMVVATSFQPTRPDELGLRAGETLHLIKEFDDEWCLVQRIGRSNAKRGVVPRFCLSERPRAITNCGRISNSIFNGVRHK</sequence>
<evidence type="ECO:0000313" key="6">
    <source>
        <dbReference type="EMBL" id="KAF8479295.1"/>
    </source>
</evidence>
<keyword evidence="7" id="KW-1185">Reference proteome</keyword>
<evidence type="ECO:0000256" key="1">
    <source>
        <dbReference type="ARBA" id="ARBA00022443"/>
    </source>
</evidence>
<evidence type="ECO:0000259" key="5">
    <source>
        <dbReference type="PROSITE" id="PS50002"/>
    </source>
</evidence>
<keyword evidence="1 2" id="KW-0728">SH3 domain</keyword>
<dbReference type="AlphaFoldDB" id="A0A9P5MV68"/>
<protein>
    <recommendedName>
        <fullName evidence="5">SH3 domain-containing protein</fullName>
    </recommendedName>
</protein>
<dbReference type="InterPro" id="IPR036028">
    <property type="entry name" value="SH3-like_dom_sf"/>
</dbReference>
<dbReference type="EMBL" id="WHVB01000010">
    <property type="protein sequence ID" value="KAF8479295.1"/>
    <property type="molecule type" value="Genomic_DNA"/>
</dbReference>
<keyword evidence="4" id="KW-1133">Transmembrane helix</keyword>
<dbReference type="Gene3D" id="2.30.30.40">
    <property type="entry name" value="SH3 Domains"/>
    <property type="match status" value="1"/>
</dbReference>
<dbReference type="InterPro" id="IPR001452">
    <property type="entry name" value="SH3_domain"/>
</dbReference>
<comment type="caution">
    <text evidence="6">The sequence shown here is derived from an EMBL/GenBank/DDBJ whole genome shotgun (WGS) entry which is preliminary data.</text>
</comment>
<dbReference type="Pfam" id="PF14604">
    <property type="entry name" value="SH3_9"/>
    <property type="match status" value="1"/>
</dbReference>
<keyword evidence="4" id="KW-0472">Membrane</keyword>